<feature type="compositionally biased region" description="Polar residues" evidence="1">
    <location>
        <begin position="13"/>
        <end position="28"/>
    </location>
</feature>
<proteinExistence type="evidence at transcript level"/>
<dbReference type="EMBL" id="AY816032">
    <property type="protein sequence ID" value="AAW27764.1"/>
    <property type="molecule type" value="mRNA"/>
</dbReference>
<reference evidence="2" key="1">
    <citation type="submission" date="2004-11" db="EMBL/GenBank/DDBJ databases">
        <title>The full-length cDNA sequences of Schistosoma japonicum genes.</title>
        <authorList>
            <person name="Han Z."/>
        </authorList>
    </citation>
    <scope>NUCLEOTIDE SEQUENCE</scope>
</reference>
<reference evidence="2" key="2">
    <citation type="journal article" date="2006" name="PLoS Pathog.">
        <title>New perspectives on host-parasite interplay by comparative transcriptomic and proteomic analyses of Schistosoma japonicum.</title>
        <authorList>
            <person name="Liu F."/>
            <person name="Lu J."/>
            <person name="Hu W."/>
            <person name="Wang S.Y."/>
            <person name="Cui S.J."/>
            <person name="Chi M."/>
            <person name="Yan Q."/>
            <person name="Wang X.R."/>
            <person name="Song H.D."/>
            <person name="Xu X.N."/>
            <person name="Wang J.J."/>
            <person name="Zhang X.L."/>
            <person name="Zhang X."/>
            <person name="Wang Z.Q."/>
            <person name="Xue C.L."/>
            <person name="Brindley P.J."/>
            <person name="McManus D.P."/>
            <person name="Yang P.Y."/>
            <person name="Feng Z."/>
            <person name="Chen Z."/>
            <person name="Han Z.G."/>
        </authorList>
    </citation>
    <scope>NUCLEOTIDE SEQUENCE</scope>
</reference>
<accession>Q5D8U2</accession>
<organism evidence="2">
    <name type="scientific">Schistosoma japonicum</name>
    <name type="common">Blood fluke</name>
    <dbReference type="NCBI Taxonomy" id="6182"/>
    <lineage>
        <taxon>Eukaryota</taxon>
        <taxon>Metazoa</taxon>
        <taxon>Spiralia</taxon>
        <taxon>Lophotrochozoa</taxon>
        <taxon>Platyhelminthes</taxon>
        <taxon>Trematoda</taxon>
        <taxon>Digenea</taxon>
        <taxon>Strigeidida</taxon>
        <taxon>Schistosomatoidea</taxon>
        <taxon>Schistosomatidae</taxon>
        <taxon>Schistosoma</taxon>
    </lineage>
</organism>
<feature type="region of interest" description="Disordered" evidence="1">
    <location>
        <begin position="1"/>
        <end position="107"/>
    </location>
</feature>
<dbReference type="AlphaFoldDB" id="Q5D8U2"/>
<feature type="compositionally biased region" description="Polar residues" evidence="1">
    <location>
        <begin position="95"/>
        <end position="107"/>
    </location>
</feature>
<protein>
    <submittedName>
        <fullName evidence="2">SJCHGC02588 protein</fullName>
    </submittedName>
</protein>
<feature type="compositionally biased region" description="Basic and acidic residues" evidence="1">
    <location>
        <begin position="79"/>
        <end position="94"/>
    </location>
</feature>
<sequence length="107" mass="11717">MGCGTSGLKDCNKSGQSVNDTNVNTTKIENIEHEVPPNQIVPSPVDGMNSMLNDNQKNELKELDNDNTPSISVTVEESTSVHESHHDDNDDEKQPNTLNSNELNTIN</sequence>
<evidence type="ECO:0000256" key="1">
    <source>
        <dbReference type="SAM" id="MobiDB-lite"/>
    </source>
</evidence>
<evidence type="ECO:0000313" key="2">
    <source>
        <dbReference type="EMBL" id="AAW27764.1"/>
    </source>
</evidence>
<name>Q5D8U2_SCHJA</name>